<keyword evidence="3" id="KW-0963">Cytoplasm</keyword>
<dbReference type="GO" id="GO:0005737">
    <property type="term" value="C:cytoplasm"/>
    <property type="evidence" value="ECO:0007669"/>
    <property type="project" value="UniProtKB-SubCell"/>
</dbReference>
<dbReference type="InterPro" id="IPR006549">
    <property type="entry name" value="HAD-SF_hydro_IIIA"/>
</dbReference>
<dbReference type="InterPro" id="IPR046348">
    <property type="entry name" value="SIS_dom_sf"/>
</dbReference>
<evidence type="ECO:0000313" key="9">
    <source>
        <dbReference type="EMBL" id="XBO44691.1"/>
    </source>
</evidence>
<dbReference type="EMBL" id="CP157483">
    <property type="protein sequence ID" value="XBO44691.1"/>
    <property type="molecule type" value="Genomic_DNA"/>
</dbReference>
<evidence type="ECO:0000259" key="8">
    <source>
        <dbReference type="PROSITE" id="PS51464"/>
    </source>
</evidence>
<dbReference type="InterPro" id="IPR035461">
    <property type="entry name" value="GmhA/DiaA"/>
</dbReference>
<evidence type="ECO:0000256" key="7">
    <source>
        <dbReference type="ARBA" id="ARBA00031828"/>
    </source>
</evidence>
<dbReference type="GO" id="GO:1901135">
    <property type="term" value="P:carbohydrate derivative metabolic process"/>
    <property type="evidence" value="ECO:0007669"/>
    <property type="project" value="InterPro"/>
</dbReference>
<dbReference type="InterPro" id="IPR036412">
    <property type="entry name" value="HAD-like_sf"/>
</dbReference>
<dbReference type="SUPFAM" id="SSF53697">
    <property type="entry name" value="SIS domain"/>
    <property type="match status" value="1"/>
</dbReference>
<evidence type="ECO:0000256" key="1">
    <source>
        <dbReference type="ARBA" id="ARBA00004496"/>
    </source>
</evidence>
<dbReference type="PROSITE" id="PS51464">
    <property type="entry name" value="SIS"/>
    <property type="match status" value="1"/>
</dbReference>
<keyword evidence="6" id="KW-0119">Carbohydrate metabolism</keyword>
<dbReference type="GO" id="GO:0005975">
    <property type="term" value="P:carbohydrate metabolic process"/>
    <property type="evidence" value="ECO:0007669"/>
    <property type="project" value="InterPro"/>
</dbReference>
<dbReference type="Gene3D" id="3.40.50.1000">
    <property type="entry name" value="HAD superfamily/HAD-like"/>
    <property type="match status" value="1"/>
</dbReference>
<keyword evidence="5 9" id="KW-0378">Hydrolase</keyword>
<evidence type="ECO:0000256" key="3">
    <source>
        <dbReference type="ARBA" id="ARBA00022490"/>
    </source>
</evidence>
<keyword evidence="4" id="KW-0479">Metal-binding</keyword>
<comment type="similarity">
    <text evidence="2">Belongs to the GmhB family.</text>
</comment>
<dbReference type="Pfam" id="PF13580">
    <property type="entry name" value="SIS_2"/>
    <property type="match status" value="1"/>
</dbReference>
<name>A0AAU7JWY5_9MICO</name>
<dbReference type="InterPro" id="IPR023214">
    <property type="entry name" value="HAD_sf"/>
</dbReference>
<dbReference type="AlphaFoldDB" id="A0AAU7JWY5"/>
<dbReference type="CDD" id="cd05006">
    <property type="entry name" value="SIS_GmhA"/>
    <property type="match status" value="1"/>
</dbReference>
<dbReference type="GO" id="GO:0097367">
    <property type="term" value="F:carbohydrate derivative binding"/>
    <property type="evidence" value="ECO:0007669"/>
    <property type="project" value="InterPro"/>
</dbReference>
<dbReference type="InterPro" id="IPR004446">
    <property type="entry name" value="Heptose_bisP_phosphatase"/>
</dbReference>
<dbReference type="InterPro" id="IPR001347">
    <property type="entry name" value="SIS_dom"/>
</dbReference>
<accession>A0AAU7JWY5</accession>
<dbReference type="PANTHER" id="PTHR42891:SF1">
    <property type="entry name" value="D-GLYCERO-BETA-D-MANNO-HEPTOSE-1,7-BISPHOSPHATE 7-PHOSPHATASE"/>
    <property type="match status" value="1"/>
</dbReference>
<dbReference type="GO" id="GO:0016791">
    <property type="term" value="F:phosphatase activity"/>
    <property type="evidence" value="ECO:0007669"/>
    <property type="project" value="InterPro"/>
</dbReference>
<dbReference type="SUPFAM" id="SSF56784">
    <property type="entry name" value="HAD-like"/>
    <property type="match status" value="1"/>
</dbReference>
<dbReference type="NCBIfam" id="TIGR01656">
    <property type="entry name" value="Histidinol-ppas"/>
    <property type="match status" value="1"/>
</dbReference>
<reference evidence="9" key="1">
    <citation type="submission" date="2024-05" db="EMBL/GenBank/DDBJ databases">
        <authorList>
            <person name="Kim S."/>
            <person name="Heo J."/>
            <person name="Choi H."/>
            <person name="Choi Y."/>
            <person name="Kwon S.-W."/>
            <person name="Kim Y."/>
        </authorList>
    </citation>
    <scope>NUCLEOTIDE SEQUENCE</scope>
    <source>
        <strain evidence="9">KACC 23699</strain>
    </source>
</reference>
<evidence type="ECO:0000256" key="5">
    <source>
        <dbReference type="ARBA" id="ARBA00022801"/>
    </source>
</evidence>
<protein>
    <recommendedName>
        <fullName evidence="7">D,D-heptose 1,7-bisphosphate phosphatase</fullName>
    </recommendedName>
</protein>
<feature type="domain" description="SIS" evidence="8">
    <location>
        <begin position="260"/>
        <end position="425"/>
    </location>
</feature>
<evidence type="ECO:0000256" key="6">
    <source>
        <dbReference type="ARBA" id="ARBA00023277"/>
    </source>
</evidence>
<dbReference type="NCBIfam" id="TIGR01662">
    <property type="entry name" value="HAD-SF-IIIA"/>
    <property type="match status" value="1"/>
</dbReference>
<comment type="subcellular location">
    <subcellularLocation>
        <location evidence="1">Cytoplasm</location>
    </subcellularLocation>
</comment>
<gene>
    <name evidence="9" type="ORF">ABEG17_04940</name>
</gene>
<proteinExistence type="inferred from homology"/>
<dbReference type="RefSeq" id="WP_406832175.1">
    <property type="nucleotide sequence ID" value="NZ_CP157483.1"/>
</dbReference>
<sequence>MSGHSVQPGQVRGRRGVLLDRDGTIIVDSGHVGRVDDVVFLDGAIEAIARLNAAGIPVAVVTNQAGVARGFYELEDVELVHKHMAAEMARHGAHVDAWFYCPYHPDGIVAAFARGSSDRKPGPGMAVAAAATLDLELSSSWVVGDSEADLGMARAVGASAFLVAEGACVATPDVVTVTSLEDAVDAILAQNAAPETCLGERLDQRPGATAPADAAVPAAATFPTHRYRDACAFATDYADELSRALAAVDTASFEAAAALLNAAYERGATVFSCGNGGSASIANHFQCDHVKGVRLGTGLLTRVQSLSTNVEILSAIANDLGYDEVFDYQLESLARPGDVLVAVSSSGRSPNIVRALQWCAAHGVQTVAFSGFTGGPSRELATVSIHVDSTNYGVVEDAHQACMHLLAQFVRQSRMSDAAVTGGVF</sequence>
<dbReference type="GO" id="GO:0046872">
    <property type="term" value="F:metal ion binding"/>
    <property type="evidence" value="ECO:0007669"/>
    <property type="project" value="UniProtKB-KW"/>
</dbReference>
<dbReference type="InterPro" id="IPR006543">
    <property type="entry name" value="Histidinol-phos"/>
</dbReference>
<dbReference type="Pfam" id="PF13242">
    <property type="entry name" value="Hydrolase_like"/>
    <property type="match status" value="1"/>
</dbReference>
<evidence type="ECO:0000256" key="4">
    <source>
        <dbReference type="ARBA" id="ARBA00022723"/>
    </source>
</evidence>
<organism evidence="9">
    <name type="scientific">Pedococcus sp. KACC 23699</name>
    <dbReference type="NCBI Taxonomy" id="3149228"/>
    <lineage>
        <taxon>Bacteria</taxon>
        <taxon>Bacillati</taxon>
        <taxon>Actinomycetota</taxon>
        <taxon>Actinomycetes</taxon>
        <taxon>Micrococcales</taxon>
        <taxon>Intrasporangiaceae</taxon>
        <taxon>Pedococcus</taxon>
    </lineage>
</organism>
<dbReference type="Gene3D" id="3.40.50.10490">
    <property type="entry name" value="Glucose-6-phosphate isomerase like protein, domain 1"/>
    <property type="match status" value="1"/>
</dbReference>
<dbReference type="CDD" id="cd07503">
    <property type="entry name" value="HAD_HisB-N"/>
    <property type="match status" value="1"/>
</dbReference>
<evidence type="ECO:0000256" key="2">
    <source>
        <dbReference type="ARBA" id="ARBA00005628"/>
    </source>
</evidence>
<dbReference type="PANTHER" id="PTHR42891">
    <property type="entry name" value="D-GLYCERO-BETA-D-MANNO-HEPTOSE-1,7-BISPHOSPHATE 7-PHOSPHATASE"/>
    <property type="match status" value="1"/>
</dbReference>